<dbReference type="Bgee" id="ENSORLG00000030522">
    <property type="expression patterns" value="Expressed in intestine and 15 other cell types or tissues"/>
</dbReference>
<keyword evidence="4 6" id="KW-0175">Coiled coil</keyword>
<feature type="coiled-coil region" evidence="6">
    <location>
        <begin position="5"/>
        <end position="39"/>
    </location>
</feature>
<feature type="coiled-coil region" evidence="6">
    <location>
        <begin position="66"/>
        <end position="100"/>
    </location>
</feature>
<keyword evidence="10" id="KW-1185">Reference proteome</keyword>
<sequence length="727" mass="81512">MQKDQELQKELLSSSEEEVDQYERRLGELMDLLSQMTRRRTSVIGQFQEKIDQMQELHAAEILDMEARHIAESENLRRDLQALEAECKALKAVIDELLCRKTCSWVSVPFLNVCLPADSSSDYSQRTGLGLLQQELRTTPEGAGREAEDPLPDRIKSLIREVHQEGMQVLSLSELPLSEGQAARHGGVPGWQKERDAVLATLESFKAVVAQAQVREPLLRVQRLFPADDWRADLLDAVRQVFERQRSVLKSAWFSQLGLLDTSDAVVHLNQLELRLDEQVTRRTRTPLLRTCWFTLEKPEMVMLGSVRVILGSVRVMLGSVRVMLGSVRVILGSLRVILGSARVILGMFCSCGPSEPDPYVGEGRFWSPPVPHRLSAEVDADELSWIQSNVDEVVVLLQRTPGLPSFPENPSLLAAGTSSSSNSLTERLLRQNAELTGFVSRLTEEKNDLRNRTLRLEEELRRYRQAGLGPGFGVSSWRFWENPQKAEPSGSVLSQEREVWAQEKIRLEKALLLAQAQNSRLRGEIRSNAVQEITGPEADSAALKRMYGRYLRAESFRKALVYQKKYLLLLLGGFQECEEATLFLLTRMGGRPALEPLSKRRQGLTRFRSAARVAIALSRMRFLVKRWHQVRESSFLHPAAADLHRERGGGEGVSGGRGRSGSPRSGASSSHPRLHAASDPAALTCSHLQGYDPDRALTDYISRLEALQRRLGSVASGEATHCGLRR</sequence>
<evidence type="ECO:0000256" key="2">
    <source>
        <dbReference type="ARBA" id="ARBA00022490"/>
    </source>
</evidence>
<reference evidence="9" key="2">
    <citation type="submission" date="2025-08" db="UniProtKB">
        <authorList>
            <consortium name="Ensembl"/>
        </authorList>
    </citation>
    <scope>IDENTIFICATION</scope>
    <source>
        <strain evidence="9">Hd-rR</strain>
    </source>
</reference>
<dbReference type="Pfam" id="PF10495">
    <property type="entry name" value="PACT_coil_coil"/>
    <property type="match status" value="1"/>
</dbReference>
<reference evidence="9 10" key="1">
    <citation type="journal article" date="2007" name="Nature">
        <title>The medaka draft genome and insights into vertebrate genome evolution.</title>
        <authorList>
            <person name="Kasahara M."/>
            <person name="Naruse K."/>
            <person name="Sasaki S."/>
            <person name="Nakatani Y."/>
            <person name="Qu W."/>
            <person name="Ahsan B."/>
            <person name="Yamada T."/>
            <person name="Nagayasu Y."/>
            <person name="Doi K."/>
            <person name="Kasai Y."/>
            <person name="Jindo T."/>
            <person name="Kobayashi D."/>
            <person name="Shimada A."/>
            <person name="Toyoda A."/>
            <person name="Kuroki Y."/>
            <person name="Fujiyama A."/>
            <person name="Sasaki T."/>
            <person name="Shimizu A."/>
            <person name="Asakawa S."/>
            <person name="Shimizu N."/>
            <person name="Hashimoto S."/>
            <person name="Yang J."/>
            <person name="Lee Y."/>
            <person name="Matsushima K."/>
            <person name="Sugano S."/>
            <person name="Sakaizumi M."/>
            <person name="Narita T."/>
            <person name="Ohishi K."/>
            <person name="Haga S."/>
            <person name="Ohta F."/>
            <person name="Nomoto H."/>
            <person name="Nogata K."/>
            <person name="Morishita T."/>
            <person name="Endo T."/>
            <person name="Shin-I T."/>
            <person name="Takeda H."/>
            <person name="Morishita S."/>
            <person name="Kohara Y."/>
        </authorList>
    </citation>
    <scope>NUCLEOTIDE SEQUENCE [LARGE SCALE GENOMIC DNA]</scope>
    <source>
        <strain evidence="9 10">Hd-rR</strain>
    </source>
</reference>
<evidence type="ECO:0000313" key="10">
    <source>
        <dbReference type="Proteomes" id="UP000001038"/>
    </source>
</evidence>
<accession>A0A3B3IJ68</accession>
<dbReference type="GO" id="GO:0007165">
    <property type="term" value="P:signal transduction"/>
    <property type="evidence" value="ECO:0007669"/>
    <property type="project" value="InterPro"/>
</dbReference>
<evidence type="ECO:0000256" key="3">
    <source>
        <dbReference type="ARBA" id="ARBA00022553"/>
    </source>
</evidence>
<feature type="compositionally biased region" description="Gly residues" evidence="7">
    <location>
        <begin position="651"/>
        <end position="660"/>
    </location>
</feature>
<dbReference type="GO" id="GO:0005813">
    <property type="term" value="C:centrosome"/>
    <property type="evidence" value="ECO:0007669"/>
    <property type="project" value="UniProtKB-SubCell"/>
</dbReference>
<dbReference type="AlphaFoldDB" id="A0A3B3IJ68"/>
<dbReference type="InterPro" id="IPR028745">
    <property type="entry name" value="AKAP9/Pericentrin"/>
</dbReference>
<evidence type="ECO:0000256" key="5">
    <source>
        <dbReference type="ARBA" id="ARBA00023212"/>
    </source>
</evidence>
<feature type="coiled-coil region" evidence="6">
    <location>
        <begin position="440"/>
        <end position="467"/>
    </location>
</feature>
<dbReference type="Ensembl" id="ENSORLT00000039652.1">
    <property type="protein sequence ID" value="ENSORLP00000043961.1"/>
    <property type="gene ID" value="ENSORLG00000030522.1"/>
</dbReference>
<dbReference type="InterPro" id="IPR019528">
    <property type="entry name" value="PACT_domain"/>
</dbReference>
<feature type="domain" description="Pericentrin/AKAP-450 centrosomal targeting" evidence="8">
    <location>
        <begin position="550"/>
        <end position="628"/>
    </location>
</feature>
<evidence type="ECO:0000313" key="9">
    <source>
        <dbReference type="Ensembl" id="ENSORLP00000043961.1"/>
    </source>
</evidence>
<dbReference type="PANTHER" id="PTHR44981:SF1">
    <property type="entry name" value="A-KINASE ANCHOR PROTEIN 9"/>
    <property type="match status" value="1"/>
</dbReference>
<evidence type="ECO:0000256" key="7">
    <source>
        <dbReference type="SAM" id="MobiDB-lite"/>
    </source>
</evidence>
<feature type="compositionally biased region" description="Low complexity" evidence="7">
    <location>
        <begin position="661"/>
        <end position="671"/>
    </location>
</feature>
<proteinExistence type="predicted"/>
<dbReference type="PANTHER" id="PTHR44981">
    <property type="entry name" value="PERICENTRIN-LIKE PROTEIN, ISOFORM F"/>
    <property type="match status" value="1"/>
</dbReference>
<organism evidence="9 10">
    <name type="scientific">Oryzias latipes</name>
    <name type="common">Japanese rice fish</name>
    <name type="synonym">Japanese killifish</name>
    <dbReference type="NCBI Taxonomy" id="8090"/>
    <lineage>
        <taxon>Eukaryota</taxon>
        <taxon>Metazoa</taxon>
        <taxon>Chordata</taxon>
        <taxon>Craniata</taxon>
        <taxon>Vertebrata</taxon>
        <taxon>Euteleostomi</taxon>
        <taxon>Actinopterygii</taxon>
        <taxon>Neopterygii</taxon>
        <taxon>Teleostei</taxon>
        <taxon>Neoteleostei</taxon>
        <taxon>Acanthomorphata</taxon>
        <taxon>Ovalentaria</taxon>
        <taxon>Atherinomorphae</taxon>
        <taxon>Beloniformes</taxon>
        <taxon>Adrianichthyidae</taxon>
        <taxon>Oryziinae</taxon>
        <taxon>Oryzias</taxon>
    </lineage>
</organism>
<keyword evidence="5" id="KW-0206">Cytoskeleton</keyword>
<reference evidence="9" key="3">
    <citation type="submission" date="2025-09" db="UniProtKB">
        <authorList>
            <consortium name="Ensembl"/>
        </authorList>
    </citation>
    <scope>IDENTIFICATION</scope>
    <source>
        <strain evidence="9">Hd-rR</strain>
    </source>
</reference>
<evidence type="ECO:0000256" key="6">
    <source>
        <dbReference type="SAM" id="Coils"/>
    </source>
</evidence>
<keyword evidence="2" id="KW-0963">Cytoplasm</keyword>
<evidence type="ECO:0000256" key="1">
    <source>
        <dbReference type="ARBA" id="ARBA00004300"/>
    </source>
</evidence>
<evidence type="ECO:0000256" key="4">
    <source>
        <dbReference type="ARBA" id="ARBA00023054"/>
    </source>
</evidence>
<feature type="region of interest" description="Disordered" evidence="7">
    <location>
        <begin position="646"/>
        <end position="679"/>
    </location>
</feature>
<keyword evidence="3" id="KW-0597">Phosphoprotein</keyword>
<name>A0A3B3IJ68_ORYLA</name>
<dbReference type="Proteomes" id="UP000001038">
    <property type="component" value="Chromosome 11"/>
</dbReference>
<evidence type="ECO:0000259" key="8">
    <source>
        <dbReference type="Pfam" id="PF10495"/>
    </source>
</evidence>
<protein>
    <submittedName>
        <fullName evidence="9">A kinase (PRKA) anchor protein 9</fullName>
    </submittedName>
</protein>
<comment type="subcellular location">
    <subcellularLocation>
        <location evidence="1">Cytoplasm</location>
        <location evidence="1">Cytoskeleton</location>
        <location evidence="1">Microtubule organizing center</location>
        <location evidence="1">Centrosome</location>
    </subcellularLocation>
</comment>
<dbReference type="GeneTree" id="ENSGT00730000110871"/>
<dbReference type="GO" id="GO:0060090">
    <property type="term" value="F:molecular adaptor activity"/>
    <property type="evidence" value="ECO:0007669"/>
    <property type="project" value="InterPro"/>
</dbReference>
<dbReference type="GO" id="GO:0005737">
    <property type="term" value="C:cytoplasm"/>
    <property type="evidence" value="ECO:0007669"/>
    <property type="project" value="UniProtKB-ARBA"/>
</dbReference>